<dbReference type="HOGENOM" id="CLU_1610953_0_0_1"/>
<accession>A0A0D0BDZ0</accession>
<organism evidence="2 3">
    <name type="scientific">Collybiopsis luxurians FD-317 M1</name>
    <dbReference type="NCBI Taxonomy" id="944289"/>
    <lineage>
        <taxon>Eukaryota</taxon>
        <taxon>Fungi</taxon>
        <taxon>Dikarya</taxon>
        <taxon>Basidiomycota</taxon>
        <taxon>Agaricomycotina</taxon>
        <taxon>Agaricomycetes</taxon>
        <taxon>Agaricomycetidae</taxon>
        <taxon>Agaricales</taxon>
        <taxon>Marasmiineae</taxon>
        <taxon>Omphalotaceae</taxon>
        <taxon>Collybiopsis</taxon>
        <taxon>Collybiopsis luxurians</taxon>
    </lineage>
</organism>
<name>A0A0D0BDZ0_9AGAR</name>
<proteinExistence type="predicted"/>
<sequence>MSSSPLSHPSETPRRSPCHNPCYVPYQPSPTNDRLSPAPTARHLPRSTPSPIRPPIRRTYLQRSKLPRMRTLTIPTPTAGSDDAGDVHAEGPKGDICMSASPGSDDKVLVPDTLVNTNHATLADLEIALKRAQETNSKLSLLVRKLCKILECPICWDPAYQPYVYVPPLKLTICCKAGTNIHS</sequence>
<keyword evidence="3" id="KW-1185">Reference proteome</keyword>
<feature type="compositionally biased region" description="Polar residues" evidence="1">
    <location>
        <begin position="1"/>
        <end position="10"/>
    </location>
</feature>
<dbReference type="AlphaFoldDB" id="A0A0D0BDZ0"/>
<feature type="region of interest" description="Disordered" evidence="1">
    <location>
        <begin position="1"/>
        <end position="58"/>
    </location>
</feature>
<evidence type="ECO:0000313" key="3">
    <source>
        <dbReference type="Proteomes" id="UP000053593"/>
    </source>
</evidence>
<gene>
    <name evidence="2" type="ORF">GYMLUDRAFT_250948</name>
</gene>
<protein>
    <submittedName>
        <fullName evidence="2">Uncharacterized protein</fullName>
    </submittedName>
</protein>
<dbReference type="EMBL" id="KN834837">
    <property type="protein sequence ID" value="KIK52821.1"/>
    <property type="molecule type" value="Genomic_DNA"/>
</dbReference>
<reference evidence="2 3" key="1">
    <citation type="submission" date="2014-04" db="EMBL/GenBank/DDBJ databases">
        <title>Evolutionary Origins and Diversification of the Mycorrhizal Mutualists.</title>
        <authorList>
            <consortium name="DOE Joint Genome Institute"/>
            <consortium name="Mycorrhizal Genomics Consortium"/>
            <person name="Kohler A."/>
            <person name="Kuo A."/>
            <person name="Nagy L.G."/>
            <person name="Floudas D."/>
            <person name="Copeland A."/>
            <person name="Barry K.W."/>
            <person name="Cichocki N."/>
            <person name="Veneault-Fourrey C."/>
            <person name="LaButti K."/>
            <person name="Lindquist E.A."/>
            <person name="Lipzen A."/>
            <person name="Lundell T."/>
            <person name="Morin E."/>
            <person name="Murat C."/>
            <person name="Riley R."/>
            <person name="Ohm R."/>
            <person name="Sun H."/>
            <person name="Tunlid A."/>
            <person name="Henrissat B."/>
            <person name="Grigoriev I.V."/>
            <person name="Hibbett D.S."/>
            <person name="Martin F."/>
        </authorList>
    </citation>
    <scope>NUCLEOTIDE SEQUENCE [LARGE SCALE GENOMIC DNA]</scope>
    <source>
        <strain evidence="2 3">FD-317 M1</strain>
    </source>
</reference>
<evidence type="ECO:0000313" key="2">
    <source>
        <dbReference type="EMBL" id="KIK52821.1"/>
    </source>
</evidence>
<evidence type="ECO:0000256" key="1">
    <source>
        <dbReference type="SAM" id="MobiDB-lite"/>
    </source>
</evidence>
<dbReference type="Proteomes" id="UP000053593">
    <property type="component" value="Unassembled WGS sequence"/>
</dbReference>